<dbReference type="PANTHER" id="PTHR33132:SF36">
    <property type="entry name" value="SERINE-RICH PROTEIN-LIKE PROTEIN"/>
    <property type="match status" value="1"/>
</dbReference>
<dbReference type="AlphaFoldDB" id="M7YG93"/>
<dbReference type="EMBL" id="KD276842">
    <property type="protein sequence ID" value="EMS46172.1"/>
    <property type="molecule type" value="Genomic_DNA"/>
</dbReference>
<accession>M7YG93</accession>
<dbReference type="OMA" id="GARTYMP"/>
<evidence type="ECO:0000313" key="1">
    <source>
        <dbReference type="EMBL" id="EMS46172.1"/>
    </source>
</evidence>
<dbReference type="PANTHER" id="PTHR33132">
    <property type="entry name" value="OSJNBB0118P14.9 PROTEIN"/>
    <property type="match status" value="1"/>
</dbReference>
<proteinExistence type="predicted"/>
<reference evidence="1" key="1">
    <citation type="journal article" date="2013" name="Nature">
        <title>Draft genome of the wheat A-genome progenitor Triticum urartu.</title>
        <authorList>
            <person name="Ling H.Q."/>
            <person name="Zhao S."/>
            <person name="Liu D."/>
            <person name="Wang J."/>
            <person name="Sun H."/>
            <person name="Zhang C."/>
            <person name="Fan H."/>
            <person name="Li D."/>
            <person name="Dong L."/>
            <person name="Tao Y."/>
            <person name="Gao C."/>
            <person name="Wu H."/>
            <person name="Li Y."/>
            <person name="Cui Y."/>
            <person name="Guo X."/>
            <person name="Zheng S."/>
            <person name="Wang B."/>
            <person name="Yu K."/>
            <person name="Liang Q."/>
            <person name="Yang W."/>
            <person name="Lou X."/>
            <person name="Chen J."/>
            <person name="Feng M."/>
            <person name="Jian J."/>
            <person name="Zhang X."/>
            <person name="Luo G."/>
            <person name="Jiang Y."/>
            <person name="Liu J."/>
            <person name="Wang Z."/>
            <person name="Sha Y."/>
            <person name="Zhang B."/>
            <person name="Wu H."/>
            <person name="Tang D."/>
            <person name="Shen Q."/>
            <person name="Xue P."/>
            <person name="Zou S."/>
            <person name="Wang X."/>
            <person name="Liu X."/>
            <person name="Wang F."/>
            <person name="Yang Y."/>
            <person name="An X."/>
            <person name="Dong Z."/>
            <person name="Zhang K."/>
            <person name="Zhang X."/>
            <person name="Luo M.C."/>
            <person name="Dvorak J."/>
            <person name="Tong Y."/>
            <person name="Wang J."/>
            <person name="Yang H."/>
            <person name="Li Z."/>
            <person name="Wang D."/>
            <person name="Zhang A."/>
            <person name="Wang J."/>
        </authorList>
    </citation>
    <scope>NUCLEOTIDE SEQUENCE</scope>
</reference>
<dbReference type="eggNOG" id="ENOG502RZUD">
    <property type="taxonomic scope" value="Eukaryota"/>
</dbReference>
<evidence type="ECO:0008006" key="2">
    <source>
        <dbReference type="Google" id="ProtNLM"/>
    </source>
</evidence>
<dbReference type="STRING" id="4572.M7YG93"/>
<gene>
    <name evidence="1" type="ORF">TRIUR3_29521</name>
</gene>
<organism evidence="1">
    <name type="scientific">Triticum urartu</name>
    <name type="common">Red wild einkorn</name>
    <name type="synonym">Crithodium urartu</name>
    <dbReference type="NCBI Taxonomy" id="4572"/>
    <lineage>
        <taxon>Eukaryota</taxon>
        <taxon>Viridiplantae</taxon>
        <taxon>Streptophyta</taxon>
        <taxon>Embryophyta</taxon>
        <taxon>Tracheophyta</taxon>
        <taxon>Spermatophyta</taxon>
        <taxon>Magnoliopsida</taxon>
        <taxon>Liliopsida</taxon>
        <taxon>Poales</taxon>
        <taxon>Poaceae</taxon>
        <taxon>BOP clade</taxon>
        <taxon>Pooideae</taxon>
        <taxon>Triticodae</taxon>
        <taxon>Triticeae</taxon>
        <taxon>Triticinae</taxon>
        <taxon>Triticum</taxon>
    </lineage>
</organism>
<name>M7YG93_TRIUA</name>
<sequence>MATAAASRPSGPVLLSPFPNYQSASLSRVKLSAGGSPVKSVSVSSPPSSPVGGAAKIRRTCMCSPTNHPGSFRCSLHKERKQEAVPAVSSKRACPPSPPPIGSGCSRRIVNVLAQRVPMGTGHWARRALAPSPTVQQLQHRKRADRFRAGASRLSAASMAGGRAGGSNHWYGTATAPNKLVKDQTDTCSANQKKKKLWNVSVGARTYMPVPSTVGARARSCAGTQNWTQGFRRKVGLSCLRSSQSVHNHPG</sequence>
<protein>
    <recommendedName>
        <fullName evidence="2">Serine-rich protein</fullName>
    </recommendedName>
</protein>